<keyword evidence="2" id="KW-1185">Reference proteome</keyword>
<reference evidence="1 2" key="1">
    <citation type="submission" date="2019-06" db="EMBL/GenBank/DDBJ databases">
        <title>Streptomyces sporangiiformans sp. nov., a novel actinomycete isolated from soil in Mount Song.</title>
        <authorList>
            <person name="Han L."/>
        </authorList>
    </citation>
    <scope>NUCLEOTIDE SEQUENCE [LARGE SCALE GENOMIC DNA]</scope>
    <source>
        <strain evidence="1 2">NEAU-SSA 1</strain>
    </source>
</reference>
<dbReference type="Proteomes" id="UP000317378">
    <property type="component" value="Unassembled WGS sequence"/>
</dbReference>
<evidence type="ECO:0000313" key="1">
    <source>
        <dbReference type="EMBL" id="TPQ19018.1"/>
    </source>
</evidence>
<proteinExistence type="predicted"/>
<gene>
    <name evidence="1" type="ORF">FGD71_027505</name>
</gene>
<organism evidence="1 2">
    <name type="scientific">Streptomyces sporangiiformans</name>
    <dbReference type="NCBI Taxonomy" id="2315329"/>
    <lineage>
        <taxon>Bacteria</taxon>
        <taxon>Bacillati</taxon>
        <taxon>Actinomycetota</taxon>
        <taxon>Actinomycetes</taxon>
        <taxon>Kitasatosporales</taxon>
        <taxon>Streptomycetaceae</taxon>
        <taxon>Streptomyces</taxon>
    </lineage>
</organism>
<accession>A0A505DEI3</accession>
<evidence type="ECO:0000313" key="2">
    <source>
        <dbReference type="Proteomes" id="UP000317378"/>
    </source>
</evidence>
<sequence length="85" mass="9121">MYFTGRDLRRRVEPGAITLTVAQSAGDPGSSGTPPPAAVISFPFTHPTVVNVTLGMRTPEQVRPDGEFYCGHRPAPGRYGHAVRS</sequence>
<dbReference type="EMBL" id="VCHX02000165">
    <property type="protein sequence ID" value="TPQ19018.1"/>
    <property type="molecule type" value="Genomic_DNA"/>
</dbReference>
<protein>
    <submittedName>
        <fullName evidence="1">Uncharacterized protein</fullName>
    </submittedName>
</protein>
<dbReference type="AlphaFoldDB" id="A0A505DEI3"/>
<comment type="caution">
    <text evidence="1">The sequence shown here is derived from an EMBL/GenBank/DDBJ whole genome shotgun (WGS) entry which is preliminary data.</text>
</comment>
<name>A0A505DEI3_9ACTN</name>